<evidence type="ECO:0000256" key="4">
    <source>
        <dbReference type="ARBA" id="ARBA00022827"/>
    </source>
</evidence>
<dbReference type="EMBL" id="JAACLJ010000002">
    <property type="protein sequence ID" value="KAF4592099.1"/>
    <property type="molecule type" value="Genomic_DNA"/>
</dbReference>
<evidence type="ECO:0000259" key="7">
    <source>
        <dbReference type="PROSITE" id="PS51387"/>
    </source>
</evidence>
<dbReference type="GO" id="GO:0071949">
    <property type="term" value="F:FAD binding"/>
    <property type="evidence" value="ECO:0007669"/>
    <property type="project" value="InterPro"/>
</dbReference>
<dbReference type="Gene3D" id="3.30.465.10">
    <property type="match status" value="1"/>
</dbReference>
<dbReference type="Pfam" id="PF08031">
    <property type="entry name" value="BBE"/>
    <property type="match status" value="1"/>
</dbReference>
<sequence>MMLRNIVTLTQICLIIGLSAHGCKAESPNFKFYSNSSQPQDLGSLLNDPARGWSANTTVLFPDSPDFSKATERWTVFRPPTYRAAIRPGTPEDICKIVKLATSRKIPFLTRGAGHGYGITLAEFQHGLALDLSQYKSIEIDSDAETMTVGPGVTFKDIFDPLYKAGFQLQTGTCSCPSLIGVTLGGGAGRFQGEHGLVLDALLSARMVTADGEHIQVSRDSFPDLFWGVRGAGANFGVVTSATYKIHKLINNGDYLHVDFYLPAEKSLEYFKIIENLNDNLPANLATIVLVNWNATTNQMQVGGNWVYFGPKEEGLKLLKPVFDLKPISSVVSTVPWNKLLATTGGNYDDLVCLGNTVRDLYTLNQRRYSASGYQKAFDRMAKFFADYPGGRNSALVFEIFPNQATVAVPEDETAYAWRDATGYLIAHLVWAPGDNVTAQAADKLGNSIRDELALTSGYKEQAVFPNYARGDEALENIYGREKLPRLAGLKKAWDPNNVFAYNHPLPTAYP</sequence>
<reference evidence="8 9" key="1">
    <citation type="journal article" date="2020" name="G3 (Bethesda)">
        <title>Genetic Underpinnings of Host Manipulation by Ophiocordyceps as Revealed by Comparative Transcriptomics.</title>
        <authorList>
            <person name="Will I."/>
            <person name="Das B."/>
            <person name="Trinh T."/>
            <person name="Brachmann A."/>
            <person name="Ohm R.A."/>
            <person name="de Bekker C."/>
        </authorList>
    </citation>
    <scope>NUCLEOTIDE SEQUENCE [LARGE SCALE GENOMIC DNA]</scope>
    <source>
        <strain evidence="8 9">EC05</strain>
    </source>
</reference>
<organism evidence="8 9">
    <name type="scientific">Ophiocordyceps camponoti-floridani</name>
    <dbReference type="NCBI Taxonomy" id="2030778"/>
    <lineage>
        <taxon>Eukaryota</taxon>
        <taxon>Fungi</taxon>
        <taxon>Dikarya</taxon>
        <taxon>Ascomycota</taxon>
        <taxon>Pezizomycotina</taxon>
        <taxon>Sordariomycetes</taxon>
        <taxon>Hypocreomycetidae</taxon>
        <taxon>Hypocreales</taxon>
        <taxon>Ophiocordycipitaceae</taxon>
        <taxon>Ophiocordyceps</taxon>
    </lineage>
</organism>
<keyword evidence="3" id="KW-0285">Flavoprotein</keyword>
<accession>A0A8H4QAE1</accession>
<evidence type="ECO:0000313" key="8">
    <source>
        <dbReference type="EMBL" id="KAF4592099.1"/>
    </source>
</evidence>
<dbReference type="PROSITE" id="PS51387">
    <property type="entry name" value="FAD_PCMH"/>
    <property type="match status" value="1"/>
</dbReference>
<dbReference type="SUPFAM" id="SSF56176">
    <property type="entry name" value="FAD-binding/transporter-associated domain-like"/>
    <property type="match status" value="1"/>
</dbReference>
<evidence type="ECO:0000313" key="9">
    <source>
        <dbReference type="Proteomes" id="UP000562929"/>
    </source>
</evidence>
<comment type="caution">
    <text evidence="8">The sequence shown here is derived from an EMBL/GenBank/DDBJ whole genome shotgun (WGS) entry which is preliminary data.</text>
</comment>
<dbReference type="PANTHER" id="PTHR42973">
    <property type="entry name" value="BINDING OXIDOREDUCTASE, PUTATIVE (AFU_ORTHOLOGUE AFUA_1G17690)-RELATED"/>
    <property type="match status" value="1"/>
</dbReference>
<comment type="cofactor">
    <cofactor evidence="1">
        <name>FAD</name>
        <dbReference type="ChEBI" id="CHEBI:57692"/>
    </cofactor>
</comment>
<dbReference type="InterPro" id="IPR016169">
    <property type="entry name" value="FAD-bd_PCMH_sub2"/>
</dbReference>
<dbReference type="InterPro" id="IPR006094">
    <property type="entry name" value="Oxid_FAD_bind_N"/>
</dbReference>
<dbReference type="GO" id="GO:0016491">
    <property type="term" value="F:oxidoreductase activity"/>
    <property type="evidence" value="ECO:0007669"/>
    <property type="project" value="UniProtKB-KW"/>
</dbReference>
<keyword evidence="5" id="KW-0560">Oxidoreductase</keyword>
<keyword evidence="4" id="KW-0274">FAD</keyword>
<dbReference type="InterPro" id="IPR036318">
    <property type="entry name" value="FAD-bd_PCMH-like_sf"/>
</dbReference>
<feature type="signal peptide" evidence="6">
    <location>
        <begin position="1"/>
        <end position="25"/>
    </location>
</feature>
<dbReference type="Pfam" id="PF01565">
    <property type="entry name" value="FAD_binding_4"/>
    <property type="match status" value="1"/>
</dbReference>
<proteinExistence type="inferred from homology"/>
<dbReference type="Gene3D" id="3.40.462.20">
    <property type="match status" value="1"/>
</dbReference>
<evidence type="ECO:0000256" key="2">
    <source>
        <dbReference type="ARBA" id="ARBA00005466"/>
    </source>
</evidence>
<comment type="similarity">
    <text evidence="2">Belongs to the oxygen-dependent FAD-linked oxidoreductase family.</text>
</comment>
<dbReference type="Proteomes" id="UP000562929">
    <property type="component" value="Unassembled WGS sequence"/>
</dbReference>
<dbReference type="PANTHER" id="PTHR42973:SF9">
    <property type="entry name" value="FAD-BINDING PCMH-TYPE DOMAIN-CONTAINING PROTEIN-RELATED"/>
    <property type="match status" value="1"/>
</dbReference>
<feature type="domain" description="FAD-binding PCMH-type" evidence="7">
    <location>
        <begin position="77"/>
        <end position="249"/>
    </location>
</feature>
<dbReference type="AlphaFoldDB" id="A0A8H4QAE1"/>
<dbReference type="InterPro" id="IPR050416">
    <property type="entry name" value="FAD-linked_Oxidoreductase"/>
</dbReference>
<name>A0A8H4QAE1_9HYPO</name>
<protein>
    <submittedName>
        <fullName evidence="8">FAD-binding domain-containing protein</fullName>
    </submittedName>
</protein>
<dbReference type="InterPro" id="IPR016166">
    <property type="entry name" value="FAD-bd_PCMH"/>
</dbReference>
<evidence type="ECO:0000256" key="5">
    <source>
        <dbReference type="ARBA" id="ARBA00023002"/>
    </source>
</evidence>
<evidence type="ECO:0000256" key="3">
    <source>
        <dbReference type="ARBA" id="ARBA00022630"/>
    </source>
</evidence>
<gene>
    <name evidence="8" type="ORF">GQ602_002398</name>
</gene>
<dbReference type="OrthoDB" id="415825at2759"/>
<keyword evidence="6" id="KW-0732">Signal</keyword>
<dbReference type="InterPro" id="IPR012951">
    <property type="entry name" value="BBE"/>
</dbReference>
<keyword evidence="9" id="KW-1185">Reference proteome</keyword>
<evidence type="ECO:0000256" key="6">
    <source>
        <dbReference type="SAM" id="SignalP"/>
    </source>
</evidence>
<evidence type="ECO:0000256" key="1">
    <source>
        <dbReference type="ARBA" id="ARBA00001974"/>
    </source>
</evidence>
<feature type="chain" id="PRO_5034046687" evidence="6">
    <location>
        <begin position="26"/>
        <end position="511"/>
    </location>
</feature>